<organism evidence="2 3">
    <name type="scientific">Danaus chrysippus</name>
    <name type="common">African queen</name>
    <dbReference type="NCBI Taxonomy" id="151541"/>
    <lineage>
        <taxon>Eukaryota</taxon>
        <taxon>Metazoa</taxon>
        <taxon>Ecdysozoa</taxon>
        <taxon>Arthropoda</taxon>
        <taxon>Hexapoda</taxon>
        <taxon>Insecta</taxon>
        <taxon>Pterygota</taxon>
        <taxon>Neoptera</taxon>
        <taxon>Endopterygota</taxon>
        <taxon>Lepidoptera</taxon>
        <taxon>Glossata</taxon>
        <taxon>Ditrysia</taxon>
        <taxon>Papilionoidea</taxon>
        <taxon>Nymphalidae</taxon>
        <taxon>Danainae</taxon>
        <taxon>Danaini</taxon>
        <taxon>Danaina</taxon>
        <taxon>Danaus</taxon>
        <taxon>Anosia</taxon>
    </lineage>
</organism>
<dbReference type="OrthoDB" id="7498600at2759"/>
<dbReference type="EMBL" id="CAKASE010000057">
    <property type="protein sequence ID" value="CAG9567053.1"/>
    <property type="molecule type" value="Genomic_DNA"/>
</dbReference>
<sequence length="77" mass="8986">MPCRGRASGNKALEIHQALLNPVHCGTVFRDHRRKEKSSSRSPLFDARCKKCRPSRLLIKIDVFVSTFEVWRQEIYD</sequence>
<dbReference type="Proteomes" id="UP000789524">
    <property type="component" value="Unassembled WGS sequence"/>
</dbReference>
<dbReference type="EMBL" id="CAKASE010000058">
    <property type="protein sequence ID" value="CAG9567327.1"/>
    <property type="molecule type" value="Genomic_DNA"/>
</dbReference>
<dbReference type="AlphaFoldDB" id="A0A8J2VVI3"/>
<accession>A0A8J2VVI3</accession>
<name>A0A8J2VVI3_9NEOP</name>
<proteinExistence type="predicted"/>
<comment type="caution">
    <text evidence="2">The sequence shown here is derived from an EMBL/GenBank/DDBJ whole genome shotgun (WGS) entry which is preliminary data.</text>
</comment>
<keyword evidence="3" id="KW-1185">Reference proteome</keyword>
<evidence type="ECO:0000313" key="1">
    <source>
        <dbReference type="EMBL" id="CAG9567053.1"/>
    </source>
</evidence>
<evidence type="ECO:0000313" key="2">
    <source>
        <dbReference type="EMBL" id="CAG9567327.1"/>
    </source>
</evidence>
<evidence type="ECO:0000313" key="3">
    <source>
        <dbReference type="Proteomes" id="UP000789524"/>
    </source>
</evidence>
<protein>
    <submittedName>
        <fullName evidence="2">(African queen) hypothetical protein</fullName>
    </submittedName>
</protein>
<gene>
    <name evidence="1" type="ORF">DCHRY22_LOCUS7598</name>
    <name evidence="2" type="ORF">DCHRY22_LOCUS7611</name>
</gene>
<reference evidence="2" key="1">
    <citation type="submission" date="2021-09" db="EMBL/GenBank/DDBJ databases">
        <authorList>
            <person name="Martin H S."/>
        </authorList>
    </citation>
    <scope>NUCLEOTIDE SEQUENCE</scope>
</reference>